<sequence>MICQANKKQNISEDIDYSVFTGSAKAKPVCIFHPSSLPRKVRSQSSLRRSTKNSKISVNAYFPNSKHTQNAQPSQASHFGGLITPVDAAVSRTEPIKVSSPCDQVQRTKNSTREFSERHFMHGRSVCHSINKSLRRPLKTHVKFLIILAIFIITLGNPFCNLGDLPGDGDFFSILPSHEAINFQRQAPNLAKERHGRMSCTQFPTTTSPVLSERFLEMLIRRGRNRKYSYTKLHHHNQVQNLRENGTDSFEIMLLRSSKTGLKTFGFSQRETGLGLTKPFQHYRTSNLGTLPYLVSHYGNGLSNSVGLRSDLSVEHSYQINVEVLDMLTRKIPSKCNGVNNLYLKREINFKTKKEKLRKGSENNSSNVLTLNNQRVPIKKYQKRMYKPTLNVSKINKQQVLIKNYQKTMDKPKLNVLKINKQQVLIKNYQKRLDKPKLNVLKINKQQVLIKNYQKRLDKPILNVLKINKQRIIREYSRKLTARIAQKAPAGNPHGGCGCSMAWAGGRIVSGGNIAKLPPPSRGRIPIDGKYKTETSKKYYNNPKGARITKASHFNFQYVLGHKIVFLCVARGNPLPQITWFKDGVELYAHKYMQLHEWTRGQKLKSKMEIDPASQADAGIYECHANNMYAMDSRAFRTTYLAEFN</sequence>
<keyword evidence="3" id="KW-1185">Reference proteome</keyword>
<dbReference type="SMART" id="SM00408">
    <property type="entry name" value="IGc2"/>
    <property type="match status" value="1"/>
</dbReference>
<evidence type="ECO:0000259" key="2">
    <source>
        <dbReference type="PROSITE" id="PS50835"/>
    </source>
</evidence>
<dbReference type="RefSeq" id="XP_018024068.1">
    <property type="nucleotide sequence ID" value="XM_018168579.2"/>
</dbReference>
<dbReference type="Pfam" id="PF07679">
    <property type="entry name" value="I-set"/>
    <property type="match status" value="1"/>
</dbReference>
<dbReference type="SUPFAM" id="SSF48726">
    <property type="entry name" value="Immunoglobulin"/>
    <property type="match status" value="1"/>
</dbReference>
<dbReference type="InterPro" id="IPR007110">
    <property type="entry name" value="Ig-like_dom"/>
</dbReference>
<organism evidence="3 4">
    <name type="scientific">Hyalella azteca</name>
    <name type="common">Amphipod</name>
    <dbReference type="NCBI Taxonomy" id="294128"/>
    <lineage>
        <taxon>Eukaryota</taxon>
        <taxon>Metazoa</taxon>
        <taxon>Ecdysozoa</taxon>
        <taxon>Arthropoda</taxon>
        <taxon>Crustacea</taxon>
        <taxon>Multicrustacea</taxon>
        <taxon>Malacostraca</taxon>
        <taxon>Eumalacostraca</taxon>
        <taxon>Peracarida</taxon>
        <taxon>Amphipoda</taxon>
        <taxon>Senticaudata</taxon>
        <taxon>Talitrida</taxon>
        <taxon>Talitroidea</taxon>
        <taxon>Hyalellidae</taxon>
        <taxon>Hyalella</taxon>
    </lineage>
</organism>
<dbReference type="InterPro" id="IPR003598">
    <property type="entry name" value="Ig_sub2"/>
</dbReference>
<dbReference type="Gene3D" id="2.60.40.10">
    <property type="entry name" value="Immunoglobulins"/>
    <property type="match status" value="1"/>
</dbReference>
<dbReference type="CDD" id="cd00096">
    <property type="entry name" value="Ig"/>
    <property type="match status" value="1"/>
</dbReference>
<dbReference type="OrthoDB" id="6127080at2759"/>
<dbReference type="AlphaFoldDB" id="A0A8B7PD95"/>
<dbReference type="GeneID" id="108679849"/>
<feature type="domain" description="Ig-like" evidence="2">
    <location>
        <begin position="543"/>
        <end position="639"/>
    </location>
</feature>
<evidence type="ECO:0000256" key="1">
    <source>
        <dbReference type="SAM" id="Phobius"/>
    </source>
</evidence>
<dbReference type="InterPro" id="IPR003599">
    <property type="entry name" value="Ig_sub"/>
</dbReference>
<dbReference type="KEGG" id="hazt:108679849"/>
<evidence type="ECO:0000313" key="4">
    <source>
        <dbReference type="RefSeq" id="XP_018024068.1"/>
    </source>
</evidence>
<keyword evidence="1" id="KW-0812">Transmembrane</keyword>
<gene>
    <name evidence="4" type="primary">LOC108679849</name>
</gene>
<accession>A0A8B7PD95</accession>
<dbReference type="InterPro" id="IPR013098">
    <property type="entry name" value="Ig_I-set"/>
</dbReference>
<keyword evidence="1" id="KW-1133">Transmembrane helix</keyword>
<dbReference type="SMART" id="SM00409">
    <property type="entry name" value="IG"/>
    <property type="match status" value="1"/>
</dbReference>
<dbReference type="InterPro" id="IPR013783">
    <property type="entry name" value="Ig-like_fold"/>
</dbReference>
<name>A0A8B7PD95_HYAAZ</name>
<keyword evidence="1" id="KW-0472">Membrane</keyword>
<dbReference type="InterPro" id="IPR036179">
    <property type="entry name" value="Ig-like_dom_sf"/>
</dbReference>
<dbReference type="Proteomes" id="UP000694843">
    <property type="component" value="Unplaced"/>
</dbReference>
<feature type="transmembrane region" description="Helical" evidence="1">
    <location>
        <begin position="142"/>
        <end position="159"/>
    </location>
</feature>
<protein>
    <submittedName>
        <fullName evidence="4">Uncharacterized protein LOC108679849</fullName>
    </submittedName>
</protein>
<reference evidence="4" key="1">
    <citation type="submission" date="2025-08" db="UniProtKB">
        <authorList>
            <consortium name="RefSeq"/>
        </authorList>
    </citation>
    <scope>IDENTIFICATION</scope>
    <source>
        <tissue evidence="4">Whole organism</tissue>
    </source>
</reference>
<dbReference type="PROSITE" id="PS50835">
    <property type="entry name" value="IG_LIKE"/>
    <property type="match status" value="1"/>
</dbReference>
<proteinExistence type="predicted"/>
<evidence type="ECO:0000313" key="3">
    <source>
        <dbReference type="Proteomes" id="UP000694843"/>
    </source>
</evidence>